<organism evidence="9 10">
    <name type="scientific">Streptomyces galilaeus</name>
    <dbReference type="NCBI Taxonomy" id="33899"/>
    <lineage>
        <taxon>Bacteria</taxon>
        <taxon>Bacillati</taxon>
        <taxon>Actinomycetota</taxon>
        <taxon>Actinomycetes</taxon>
        <taxon>Kitasatosporales</taxon>
        <taxon>Streptomycetaceae</taxon>
        <taxon>Streptomyces</taxon>
    </lineage>
</organism>
<protein>
    <submittedName>
        <fullName evidence="9">DMT family transporter</fullName>
    </submittedName>
</protein>
<feature type="transmembrane region" description="Helical" evidence="7">
    <location>
        <begin position="265"/>
        <end position="287"/>
    </location>
</feature>
<feature type="transmembrane region" description="Helical" evidence="7">
    <location>
        <begin position="143"/>
        <end position="163"/>
    </location>
</feature>
<keyword evidence="10" id="KW-1185">Reference proteome</keyword>
<dbReference type="SUPFAM" id="SSF103481">
    <property type="entry name" value="Multidrug resistance efflux transporter EmrE"/>
    <property type="match status" value="2"/>
</dbReference>
<feature type="transmembrane region" description="Helical" evidence="7">
    <location>
        <begin position="30"/>
        <end position="49"/>
    </location>
</feature>
<dbReference type="Pfam" id="PF00892">
    <property type="entry name" value="EamA"/>
    <property type="match status" value="2"/>
</dbReference>
<dbReference type="InterPro" id="IPR000620">
    <property type="entry name" value="EamA_dom"/>
</dbReference>
<keyword evidence="4 7" id="KW-1133">Transmembrane helix</keyword>
<evidence type="ECO:0000313" key="9">
    <source>
        <dbReference type="EMBL" id="MFM9649520.1"/>
    </source>
</evidence>
<feature type="transmembrane region" description="Helical" evidence="7">
    <location>
        <begin position="115"/>
        <end position="136"/>
    </location>
</feature>
<reference evidence="9 10" key="1">
    <citation type="submission" date="2024-12" db="EMBL/GenBank/DDBJ databases">
        <title>Forecasting of Potato common scab and diversities of Pathogenic streptomyces spp. in china.</title>
        <authorList>
            <person name="Handique U."/>
            <person name="Wu J."/>
        </authorList>
    </citation>
    <scope>NUCLEOTIDE SEQUENCE [LARGE SCALE GENOMIC DNA]</scope>
    <source>
        <strain evidence="9 10">ZRIMU1585</strain>
    </source>
</reference>
<evidence type="ECO:0000256" key="6">
    <source>
        <dbReference type="SAM" id="MobiDB-lite"/>
    </source>
</evidence>
<dbReference type="Proteomes" id="UP001631993">
    <property type="component" value="Unassembled WGS sequence"/>
</dbReference>
<feature type="transmembrane region" description="Helical" evidence="7">
    <location>
        <begin position="233"/>
        <end position="253"/>
    </location>
</feature>
<evidence type="ECO:0000256" key="5">
    <source>
        <dbReference type="ARBA" id="ARBA00023136"/>
    </source>
</evidence>
<gene>
    <name evidence="9" type="ORF">ACKI1S_25665</name>
</gene>
<dbReference type="EMBL" id="JBJVNE010000013">
    <property type="protein sequence ID" value="MFM9649520.1"/>
    <property type="molecule type" value="Genomic_DNA"/>
</dbReference>
<evidence type="ECO:0000256" key="1">
    <source>
        <dbReference type="ARBA" id="ARBA00004141"/>
    </source>
</evidence>
<feature type="region of interest" description="Disordered" evidence="6">
    <location>
        <begin position="1"/>
        <end position="24"/>
    </location>
</feature>
<comment type="caution">
    <text evidence="9">The sequence shown here is derived from an EMBL/GenBank/DDBJ whole genome shotgun (WGS) entry which is preliminary data.</text>
</comment>
<feature type="transmembrane region" description="Helical" evidence="7">
    <location>
        <begin position="293"/>
        <end position="313"/>
    </location>
</feature>
<dbReference type="PANTHER" id="PTHR32322:SF2">
    <property type="entry name" value="EAMA DOMAIN-CONTAINING PROTEIN"/>
    <property type="match status" value="1"/>
</dbReference>
<feature type="transmembrane region" description="Helical" evidence="7">
    <location>
        <begin position="206"/>
        <end position="227"/>
    </location>
</feature>
<feature type="domain" description="EamA" evidence="8">
    <location>
        <begin position="32"/>
        <end position="161"/>
    </location>
</feature>
<evidence type="ECO:0000256" key="2">
    <source>
        <dbReference type="ARBA" id="ARBA00007362"/>
    </source>
</evidence>
<keyword evidence="3 7" id="KW-0812">Transmembrane</keyword>
<accession>A0ABW9IM08</accession>
<evidence type="ECO:0000256" key="4">
    <source>
        <dbReference type="ARBA" id="ARBA00022989"/>
    </source>
</evidence>
<keyword evidence="5 7" id="KW-0472">Membrane</keyword>
<evidence type="ECO:0000256" key="7">
    <source>
        <dbReference type="SAM" id="Phobius"/>
    </source>
</evidence>
<feature type="transmembrane region" description="Helical" evidence="7">
    <location>
        <begin position="175"/>
        <end position="194"/>
    </location>
</feature>
<dbReference type="InterPro" id="IPR037185">
    <property type="entry name" value="EmrE-like"/>
</dbReference>
<proteinExistence type="inferred from homology"/>
<dbReference type="InterPro" id="IPR050638">
    <property type="entry name" value="AA-Vitamin_Transporters"/>
</dbReference>
<feature type="compositionally biased region" description="Low complexity" evidence="6">
    <location>
        <begin position="1"/>
        <end position="17"/>
    </location>
</feature>
<evidence type="ECO:0000259" key="8">
    <source>
        <dbReference type="Pfam" id="PF00892"/>
    </source>
</evidence>
<feature type="transmembrane region" description="Helical" evidence="7">
    <location>
        <begin position="89"/>
        <end position="109"/>
    </location>
</feature>
<evidence type="ECO:0000313" key="10">
    <source>
        <dbReference type="Proteomes" id="UP001631993"/>
    </source>
</evidence>
<sequence length="321" mass="31959">MPNRTSRPTSARPAAPAAPRPRHPLLGGPAPILTACLLWGTTGTAASFAPAGAPAAAIGCAGLALGGILFLLTSRGARSLPARCTRAERWLLVLGALAVAGYPATFYPAVARTGVAVATVIALGSAPVFAGLLSWLTGRARPTARWTGATSTAVVGCVLLVLGPRLTGTGTPVDLTGVLLAAVAGLSYAVYASIGGRLIAHGHESGAVMGALFGAAGLLVLPLAPFVDLTWLGSVRGAAVAGYLALFTVHLSYRLFGHGLRRTSASAATSLTLAEPAVAAVLGVTVLGERLPYVSWCGLAVLGLGLVLLAAPVKGATGGGR</sequence>
<comment type="subcellular location">
    <subcellularLocation>
        <location evidence="1">Membrane</location>
        <topology evidence="1">Multi-pass membrane protein</topology>
    </subcellularLocation>
</comment>
<feature type="transmembrane region" description="Helical" evidence="7">
    <location>
        <begin position="55"/>
        <end position="77"/>
    </location>
</feature>
<comment type="similarity">
    <text evidence="2">Belongs to the EamA transporter family.</text>
</comment>
<feature type="domain" description="EamA" evidence="8">
    <location>
        <begin position="176"/>
        <end position="309"/>
    </location>
</feature>
<dbReference type="PANTHER" id="PTHR32322">
    <property type="entry name" value="INNER MEMBRANE TRANSPORTER"/>
    <property type="match status" value="1"/>
</dbReference>
<evidence type="ECO:0000256" key="3">
    <source>
        <dbReference type="ARBA" id="ARBA00022692"/>
    </source>
</evidence>
<name>A0ABW9IM08_STRGJ</name>
<dbReference type="RefSeq" id="WP_369279494.1">
    <property type="nucleotide sequence ID" value="NZ_JBJVMW010000022.1"/>
</dbReference>